<evidence type="ECO:0000313" key="3">
    <source>
        <dbReference type="EMBL" id="GAF70346.1"/>
    </source>
</evidence>
<keyword evidence="2" id="KW-0812">Transmembrane</keyword>
<dbReference type="EMBL" id="BARS01007862">
    <property type="protein sequence ID" value="GAF70346.1"/>
    <property type="molecule type" value="Genomic_DNA"/>
</dbReference>
<feature type="compositionally biased region" description="Basic and acidic residues" evidence="1">
    <location>
        <begin position="189"/>
        <end position="217"/>
    </location>
</feature>
<protein>
    <recommendedName>
        <fullName evidence="4">DUF304 domain-containing protein</fullName>
    </recommendedName>
</protein>
<accession>X0S526</accession>
<organism evidence="3">
    <name type="scientific">marine sediment metagenome</name>
    <dbReference type="NCBI Taxonomy" id="412755"/>
    <lineage>
        <taxon>unclassified sequences</taxon>
        <taxon>metagenomes</taxon>
        <taxon>ecological metagenomes</taxon>
    </lineage>
</organism>
<gene>
    <name evidence="3" type="ORF">S01H1_15070</name>
</gene>
<proteinExistence type="predicted"/>
<reference evidence="3" key="1">
    <citation type="journal article" date="2014" name="Front. Microbiol.">
        <title>High frequency of phylogenetically diverse reductive dehalogenase-homologous genes in deep subseafloor sedimentary metagenomes.</title>
        <authorList>
            <person name="Kawai M."/>
            <person name="Futagami T."/>
            <person name="Toyoda A."/>
            <person name="Takaki Y."/>
            <person name="Nishi S."/>
            <person name="Hori S."/>
            <person name="Arai W."/>
            <person name="Tsubouchi T."/>
            <person name="Morono Y."/>
            <person name="Uchiyama I."/>
            <person name="Ito T."/>
            <person name="Fujiyama A."/>
            <person name="Inagaki F."/>
            <person name="Takami H."/>
        </authorList>
    </citation>
    <scope>NUCLEOTIDE SEQUENCE</scope>
    <source>
        <strain evidence="3">Expedition CK06-06</strain>
    </source>
</reference>
<keyword evidence="2" id="KW-1133">Transmembrane helix</keyword>
<feature type="transmembrane region" description="Helical" evidence="2">
    <location>
        <begin position="69"/>
        <end position="88"/>
    </location>
</feature>
<keyword evidence="2" id="KW-0472">Membrane</keyword>
<feature type="transmembrane region" description="Helical" evidence="2">
    <location>
        <begin position="39"/>
        <end position="57"/>
    </location>
</feature>
<evidence type="ECO:0008006" key="4">
    <source>
        <dbReference type="Google" id="ProtNLM"/>
    </source>
</evidence>
<feature type="region of interest" description="Disordered" evidence="1">
    <location>
        <begin position="181"/>
        <end position="217"/>
    </location>
</feature>
<dbReference type="AlphaFoldDB" id="X0S526"/>
<evidence type="ECO:0000256" key="2">
    <source>
        <dbReference type="SAM" id="Phobius"/>
    </source>
</evidence>
<sequence length="217" mass="25937">MVPLDSLKIGRDEIFKGQQENEEYICFFRHHWIDILRELIYFIIFLTLITILIVKIGEIQGVLRGNREIKLFFFTGFLGITVFMHRFFIKILNYFINVGIITDRRVIDHKRSLFFVDSMDSIDMAQIQNIEKIQNGVLPSILRFGDIKLYLTASDSIKTFHRIPNARFHFREINRKREARQRALRRGLRREQEPPEAQKEQKPEQKEIPEEKIAQPY</sequence>
<name>X0S526_9ZZZZ</name>
<evidence type="ECO:0000256" key="1">
    <source>
        <dbReference type="SAM" id="MobiDB-lite"/>
    </source>
</evidence>
<comment type="caution">
    <text evidence="3">The sequence shown here is derived from an EMBL/GenBank/DDBJ whole genome shotgun (WGS) entry which is preliminary data.</text>
</comment>